<name>A0A2W1ELE4_9PLEO</name>
<dbReference type="AlphaFoldDB" id="A0A2W1ELE4"/>
<evidence type="ECO:0000313" key="2">
    <source>
        <dbReference type="EMBL" id="KAF7565295.1"/>
    </source>
</evidence>
<dbReference type="OrthoDB" id="3695564at2759"/>
<feature type="compositionally biased region" description="Polar residues" evidence="1">
    <location>
        <begin position="19"/>
        <end position="32"/>
    </location>
</feature>
<protein>
    <submittedName>
        <fullName evidence="2">Uncharacterized protein</fullName>
    </submittedName>
</protein>
<dbReference type="KEGG" id="ptrr:90954909"/>
<reference evidence="2" key="1">
    <citation type="journal article" date="2018" name="BMC Genomics">
        <title>Comparative genomics of the wheat fungal pathogen Pyrenophora tritici-repentis reveals chromosomal variations and genome plasticity.</title>
        <authorList>
            <person name="Moolhuijzen P."/>
            <person name="See P.T."/>
            <person name="Hane J.K."/>
            <person name="Shi G."/>
            <person name="Liu Z."/>
            <person name="Oliver R.P."/>
            <person name="Moffat C.S."/>
        </authorList>
    </citation>
    <scope>NUCLEOTIDE SEQUENCE [LARGE SCALE GENOMIC DNA]</scope>
    <source>
        <strain evidence="2">M4</strain>
    </source>
</reference>
<evidence type="ECO:0000313" key="3">
    <source>
        <dbReference type="Proteomes" id="UP000245464"/>
    </source>
</evidence>
<comment type="caution">
    <text evidence="2">The sequence shown here is derived from an EMBL/GenBank/DDBJ whole genome shotgun (WGS) entry which is preliminary data.</text>
</comment>
<dbReference type="EMBL" id="NQIK02000010">
    <property type="protein sequence ID" value="KAF7565295.1"/>
    <property type="molecule type" value="Genomic_DNA"/>
</dbReference>
<sequence length="95" mass="10505">MGLQQHYDHLRRCCEKAQRPTTQADASSINDTMRSEENQAASMEKHDTPKGDAIAENISSSRLPAASGPVSDTVNSNWILPPSEIHDGRLYRRVG</sequence>
<gene>
    <name evidence="2" type="ORF">PtrM4_047290</name>
</gene>
<feature type="compositionally biased region" description="Basic and acidic residues" evidence="1">
    <location>
        <begin position="33"/>
        <end position="50"/>
    </location>
</feature>
<proteinExistence type="predicted"/>
<dbReference type="GeneID" id="90954909"/>
<dbReference type="RefSeq" id="XP_065959287.1">
    <property type="nucleotide sequence ID" value="XM_066104723.1"/>
</dbReference>
<accession>A0A2W1ELE4</accession>
<evidence type="ECO:0000256" key="1">
    <source>
        <dbReference type="SAM" id="MobiDB-lite"/>
    </source>
</evidence>
<feature type="region of interest" description="Disordered" evidence="1">
    <location>
        <begin position="14"/>
        <end position="52"/>
    </location>
</feature>
<organism evidence="2 3">
    <name type="scientific">Pyrenophora tritici-repentis</name>
    <dbReference type="NCBI Taxonomy" id="45151"/>
    <lineage>
        <taxon>Eukaryota</taxon>
        <taxon>Fungi</taxon>
        <taxon>Dikarya</taxon>
        <taxon>Ascomycota</taxon>
        <taxon>Pezizomycotina</taxon>
        <taxon>Dothideomycetes</taxon>
        <taxon>Pleosporomycetidae</taxon>
        <taxon>Pleosporales</taxon>
        <taxon>Pleosporineae</taxon>
        <taxon>Pleosporaceae</taxon>
        <taxon>Pyrenophora</taxon>
    </lineage>
</organism>
<dbReference type="Proteomes" id="UP000245464">
    <property type="component" value="Chromosome 10"/>
</dbReference>